<dbReference type="Proteomes" id="UP000036923">
    <property type="component" value="Unassembled WGS sequence"/>
</dbReference>
<proteinExistence type="predicted"/>
<accession>A0A0L6JN17</accession>
<feature type="transmembrane region" description="Helical" evidence="1">
    <location>
        <begin position="66"/>
        <end position="88"/>
    </location>
</feature>
<feature type="transmembrane region" description="Helical" evidence="1">
    <location>
        <begin position="233"/>
        <end position="253"/>
    </location>
</feature>
<gene>
    <name evidence="2" type="ORF">Bccel_2456</name>
</gene>
<evidence type="ECO:0000313" key="2">
    <source>
        <dbReference type="EMBL" id="KNY27188.1"/>
    </source>
</evidence>
<keyword evidence="3" id="KW-1185">Reference proteome</keyword>
<dbReference type="eggNOG" id="COG3694">
    <property type="taxonomic scope" value="Bacteria"/>
</dbReference>
<evidence type="ECO:0008006" key="4">
    <source>
        <dbReference type="Google" id="ProtNLM"/>
    </source>
</evidence>
<feature type="transmembrane region" description="Helical" evidence="1">
    <location>
        <begin position="198"/>
        <end position="221"/>
    </location>
</feature>
<feature type="transmembrane region" description="Helical" evidence="1">
    <location>
        <begin position="109"/>
        <end position="134"/>
    </location>
</feature>
<dbReference type="RefSeq" id="WP_036944492.1">
    <property type="nucleotide sequence ID" value="NZ_JQKC01000029.1"/>
</dbReference>
<name>A0A0L6JN17_9FIRM</name>
<dbReference type="OrthoDB" id="9788195at2"/>
<reference evidence="3" key="1">
    <citation type="submission" date="2015-07" db="EMBL/GenBank/DDBJ databases">
        <title>Near-Complete Genome Sequence of the Cellulolytic Bacterium Bacteroides (Pseudobacteroides) cellulosolvens ATCC 35603.</title>
        <authorList>
            <person name="Dassa B."/>
            <person name="Utturkar S.M."/>
            <person name="Klingeman D.M."/>
            <person name="Hurt R.A."/>
            <person name="Keller M."/>
            <person name="Xu J."/>
            <person name="Reddy Y.H.K."/>
            <person name="Borovok I."/>
            <person name="Grinberg I.R."/>
            <person name="Lamed R."/>
            <person name="Zhivin O."/>
            <person name="Bayer E.A."/>
            <person name="Brown S.D."/>
        </authorList>
    </citation>
    <scope>NUCLEOTIDE SEQUENCE [LARGE SCALE GENOMIC DNA]</scope>
    <source>
        <strain evidence="3">DSM 2933</strain>
    </source>
</reference>
<sequence>MKRLKFYSRLYIKMISQYIKARMQFRSDFYISTFAMLLLNITGLFTYWVLFYSINNIEGWNLNELIFLYSFALLAVTPMQLFFDNLWVIRISLRNGNFIKYYFKPINTLFYYVSEVFDIKGLGQLVLALTMLIYSSVKLGLHWTPLNIIMFVVFIFGSALIMISLALMAASVSFWVIESVSVLVLIFKLSEYARYPITIFNGFFRFIFTCIIPVAFIGYYPSRFFLKPDSVDMGVFATPFIGIGLFIIAYNIWRIGLNRYSGTGS</sequence>
<feature type="transmembrane region" description="Helical" evidence="1">
    <location>
        <begin position="29"/>
        <end position="54"/>
    </location>
</feature>
<dbReference type="PANTHER" id="PTHR36833">
    <property type="entry name" value="SLR0610 PROTEIN-RELATED"/>
    <property type="match status" value="1"/>
</dbReference>
<keyword evidence="1" id="KW-0812">Transmembrane</keyword>
<dbReference type="PANTHER" id="PTHR36833:SF1">
    <property type="entry name" value="INTEGRAL MEMBRANE TRANSPORT PROTEIN"/>
    <property type="match status" value="1"/>
</dbReference>
<dbReference type="STRING" id="398512.Bccel_2456"/>
<protein>
    <recommendedName>
        <fullName evidence="4">ABC transporter permease</fullName>
    </recommendedName>
</protein>
<comment type="caution">
    <text evidence="2">The sequence shown here is derived from an EMBL/GenBank/DDBJ whole genome shotgun (WGS) entry which is preliminary data.</text>
</comment>
<dbReference type="Pfam" id="PF06182">
    <property type="entry name" value="ABC2_membrane_6"/>
    <property type="match status" value="1"/>
</dbReference>
<evidence type="ECO:0000313" key="3">
    <source>
        <dbReference type="Proteomes" id="UP000036923"/>
    </source>
</evidence>
<evidence type="ECO:0000256" key="1">
    <source>
        <dbReference type="SAM" id="Phobius"/>
    </source>
</evidence>
<keyword evidence="1" id="KW-0472">Membrane</keyword>
<dbReference type="EMBL" id="LGTC01000001">
    <property type="protein sequence ID" value="KNY27188.1"/>
    <property type="molecule type" value="Genomic_DNA"/>
</dbReference>
<feature type="transmembrane region" description="Helical" evidence="1">
    <location>
        <begin position="146"/>
        <end position="177"/>
    </location>
</feature>
<dbReference type="InterPro" id="IPR010390">
    <property type="entry name" value="ABC-2_transporter-like"/>
</dbReference>
<organism evidence="2 3">
    <name type="scientific">Pseudobacteroides cellulosolvens ATCC 35603 = DSM 2933</name>
    <dbReference type="NCBI Taxonomy" id="398512"/>
    <lineage>
        <taxon>Bacteria</taxon>
        <taxon>Bacillati</taxon>
        <taxon>Bacillota</taxon>
        <taxon>Clostridia</taxon>
        <taxon>Eubacteriales</taxon>
        <taxon>Oscillospiraceae</taxon>
        <taxon>Pseudobacteroides</taxon>
    </lineage>
</organism>
<keyword evidence="1" id="KW-1133">Transmembrane helix</keyword>
<dbReference type="AlphaFoldDB" id="A0A0L6JN17"/>